<keyword evidence="2" id="KW-0812">Transmembrane</keyword>
<evidence type="ECO:0000313" key="3">
    <source>
        <dbReference type="EMBL" id="AXH59596.1"/>
    </source>
</evidence>
<gene>
    <name evidence="3" type="ORF">PLA107_030700</name>
</gene>
<organism evidence="3 4">
    <name type="scientific">Pseudomonas amygdali pv. lachrymans str. M301315</name>
    <dbReference type="NCBI Taxonomy" id="629260"/>
    <lineage>
        <taxon>Bacteria</taxon>
        <taxon>Pseudomonadati</taxon>
        <taxon>Pseudomonadota</taxon>
        <taxon>Gammaproteobacteria</taxon>
        <taxon>Pseudomonadales</taxon>
        <taxon>Pseudomonadaceae</taxon>
        <taxon>Pseudomonas</taxon>
        <taxon>Pseudomonas amygdali</taxon>
    </lineage>
</organism>
<evidence type="ECO:0000256" key="1">
    <source>
        <dbReference type="SAM" id="Coils"/>
    </source>
</evidence>
<dbReference type="AlphaFoldDB" id="A0AAD0M699"/>
<feature type="coiled-coil region" evidence="1">
    <location>
        <begin position="36"/>
        <end position="63"/>
    </location>
</feature>
<dbReference type="RefSeq" id="WP_005742182.1">
    <property type="nucleotide sequence ID" value="NZ_CP031226.1"/>
</dbReference>
<dbReference type="GeneID" id="39474161"/>
<feature type="transmembrane region" description="Helical" evidence="2">
    <location>
        <begin position="6"/>
        <end position="26"/>
    </location>
</feature>
<evidence type="ECO:0000256" key="2">
    <source>
        <dbReference type="SAM" id="Phobius"/>
    </source>
</evidence>
<dbReference type="EMBL" id="CP031226">
    <property type="protein sequence ID" value="AXH59596.1"/>
    <property type="molecule type" value="Genomic_DNA"/>
</dbReference>
<reference evidence="3 4" key="1">
    <citation type="journal article" date="2011" name="PLoS Pathog.">
        <title>Dynamic evolution of pathogenicity revealed by sequencing and comparative genomics of 19 Pseudomonas syringae isolates.</title>
        <authorList>
            <person name="Baltrus D.A."/>
            <person name="Nishimura M.T."/>
            <person name="Romanchuk A."/>
            <person name="Chang J.H."/>
            <person name="Mukhtar M.S."/>
            <person name="Cherkis K."/>
            <person name="Roach J."/>
            <person name="Grant S.R."/>
            <person name="Jones C.D."/>
            <person name="Dangl J.L."/>
        </authorList>
    </citation>
    <scope>NUCLEOTIDE SEQUENCE [LARGE SCALE GENOMIC DNA]</scope>
    <source>
        <strain evidence="3 4">M301315</strain>
    </source>
</reference>
<proteinExistence type="predicted"/>
<protein>
    <submittedName>
        <fullName evidence="3">Uncharacterized protein</fullName>
    </submittedName>
</protein>
<evidence type="ECO:0000313" key="4">
    <source>
        <dbReference type="Proteomes" id="UP000006426"/>
    </source>
</evidence>
<keyword evidence="2" id="KW-1133">Transmembrane helix</keyword>
<sequence>MSATPIVIFGLGALGVFVIVQIYRTIAMVRGSNSRKQRFDKVMQAEQARMEVLKRQADEAAQSVPTSILDDTLPELELDQKAAA</sequence>
<dbReference type="Proteomes" id="UP000006426">
    <property type="component" value="Plasmid pmppla107"/>
</dbReference>
<keyword evidence="1" id="KW-0175">Coiled coil</keyword>
<keyword evidence="2" id="KW-0472">Membrane</keyword>
<geneLocation type="plasmid" evidence="4">
    <name>pmppla107</name>
</geneLocation>
<keyword evidence="3" id="KW-0614">Plasmid</keyword>
<accession>A0AAD0M699</accession>
<name>A0AAD0M699_PSEAV</name>